<reference evidence="6 7" key="1">
    <citation type="submission" date="2019-02" db="EMBL/GenBank/DDBJ databases">
        <title>Genomic Encyclopedia of Type Strains, Phase IV (KMG-IV): sequencing the most valuable type-strain genomes for metagenomic binning, comparative biology and taxonomic classification.</title>
        <authorList>
            <person name="Goeker M."/>
        </authorList>
    </citation>
    <scope>NUCLEOTIDE SEQUENCE [LARGE SCALE GENOMIC DNA]</scope>
    <source>
        <strain evidence="6 7">DSM 101727</strain>
    </source>
</reference>
<dbReference type="PROSITE" id="PS51257">
    <property type="entry name" value="PROKAR_LIPOPROTEIN"/>
    <property type="match status" value="1"/>
</dbReference>
<evidence type="ECO:0000313" key="7">
    <source>
        <dbReference type="Proteomes" id="UP000294257"/>
    </source>
</evidence>
<gene>
    <name evidence="6" type="ORF">EV193_102614</name>
</gene>
<name>A0A4V2EU79_9PSEU</name>
<feature type="region of interest" description="Disordered" evidence="3">
    <location>
        <begin position="25"/>
        <end position="62"/>
    </location>
</feature>
<comment type="caution">
    <text evidence="6">The sequence shown here is derived from an EMBL/GenBank/DDBJ whole genome shotgun (WGS) entry which is preliminary data.</text>
</comment>
<feature type="domain" description="Peptidase S33 tripeptidyl aminopeptidase-like C-terminal" evidence="5">
    <location>
        <begin position="415"/>
        <end position="515"/>
    </location>
</feature>
<dbReference type="PANTHER" id="PTHR43248">
    <property type="entry name" value="2-SUCCINYL-6-HYDROXY-2,4-CYCLOHEXADIENE-1-CARBOXYLATE SYNTHASE"/>
    <property type="match status" value="1"/>
</dbReference>
<dbReference type="Proteomes" id="UP000294257">
    <property type="component" value="Unassembled WGS sequence"/>
</dbReference>
<keyword evidence="4" id="KW-0732">Signal</keyword>
<protein>
    <submittedName>
        <fullName evidence="6">TAP-like protein</fullName>
    </submittedName>
</protein>
<dbReference type="AlphaFoldDB" id="A0A4V2EU79"/>
<dbReference type="InterPro" id="IPR051601">
    <property type="entry name" value="Serine_prot/Carboxylest_S33"/>
</dbReference>
<dbReference type="InterPro" id="IPR029058">
    <property type="entry name" value="AB_hydrolase_fold"/>
</dbReference>
<feature type="compositionally biased region" description="Pro residues" evidence="3">
    <location>
        <begin position="48"/>
        <end position="57"/>
    </location>
</feature>
<dbReference type="InterPro" id="IPR013595">
    <property type="entry name" value="Pept_S33_TAP-like_C"/>
</dbReference>
<evidence type="ECO:0000259" key="5">
    <source>
        <dbReference type="Pfam" id="PF08386"/>
    </source>
</evidence>
<dbReference type="GO" id="GO:0016787">
    <property type="term" value="F:hydrolase activity"/>
    <property type="evidence" value="ECO:0007669"/>
    <property type="project" value="UniProtKB-KW"/>
</dbReference>
<evidence type="ECO:0000256" key="4">
    <source>
        <dbReference type="SAM" id="SignalP"/>
    </source>
</evidence>
<evidence type="ECO:0000256" key="1">
    <source>
        <dbReference type="ARBA" id="ARBA00010088"/>
    </source>
</evidence>
<dbReference type="Gene3D" id="3.40.50.1820">
    <property type="entry name" value="alpha/beta hydrolase"/>
    <property type="match status" value="1"/>
</dbReference>
<feature type="signal peptide" evidence="4">
    <location>
        <begin position="1"/>
        <end position="24"/>
    </location>
</feature>
<evidence type="ECO:0000256" key="2">
    <source>
        <dbReference type="ARBA" id="ARBA00022801"/>
    </source>
</evidence>
<keyword evidence="2" id="KW-0378">Hydrolase</keyword>
<keyword evidence="7" id="KW-1185">Reference proteome</keyword>
<evidence type="ECO:0000256" key="3">
    <source>
        <dbReference type="SAM" id="MobiDB-lite"/>
    </source>
</evidence>
<sequence length="517" mass="53920">MPRKRSVATLVAAGTLATVAGCTAGPSIRPAVVTNEGPVPPGQTSQTGPPPPPPLRPPSSNSVQWNTCDSVITGRFATPLPAGVEVECARMSSVLDSPYAPGRGTTRLTLLKAGNGPVPVVVVNDVDGLPGTAFAALLAAKLPRDMLDRISLVGMDRRGTGSSEPVRCVPEEIRATLLDNDPARLDMEPVLDAARRAGQQCVINLDNRLPAIDTWRTASDLEKLRNDLGMPHLHAIGRGEGSRVLTTYAERYPRTVGRMVLDGHPDPSADRMIALEPVPAGLEATFSAFAAACVTKGGCPLGPDPRGAVTALLESLRARPLPIDEERSITAGTVLGILRQQLAEPEQWPQLAAALAKTRAGDASGLSAAATTMVDDVRGQPPKLDIGLVTGCNDTSSRLPPERFNAAAKTWQTQSPLFGALVAQELVVCSPWPVPTQAVPTPSAKGTPPIVMLATAADPVTPQVGTERTAGRLSSTSTVTWHGTGHGALTRSSCATDAARAFLLDGQVPRNGLVCPP</sequence>
<dbReference type="PANTHER" id="PTHR43248:SF25">
    <property type="entry name" value="AB HYDROLASE-1 DOMAIN-CONTAINING PROTEIN-RELATED"/>
    <property type="match status" value="1"/>
</dbReference>
<accession>A0A4V2EU79</accession>
<evidence type="ECO:0000313" key="6">
    <source>
        <dbReference type="EMBL" id="RZS43633.1"/>
    </source>
</evidence>
<dbReference type="SUPFAM" id="SSF53474">
    <property type="entry name" value="alpha/beta-Hydrolases"/>
    <property type="match status" value="1"/>
</dbReference>
<comment type="similarity">
    <text evidence="1">Belongs to the peptidase S33 family.</text>
</comment>
<dbReference type="EMBL" id="SGWQ01000002">
    <property type="protein sequence ID" value="RZS43633.1"/>
    <property type="molecule type" value="Genomic_DNA"/>
</dbReference>
<feature type="chain" id="PRO_5039584522" evidence="4">
    <location>
        <begin position="25"/>
        <end position="517"/>
    </location>
</feature>
<organism evidence="6 7">
    <name type="scientific">Herbihabitans rhizosphaerae</name>
    <dbReference type="NCBI Taxonomy" id="1872711"/>
    <lineage>
        <taxon>Bacteria</taxon>
        <taxon>Bacillati</taxon>
        <taxon>Actinomycetota</taxon>
        <taxon>Actinomycetes</taxon>
        <taxon>Pseudonocardiales</taxon>
        <taxon>Pseudonocardiaceae</taxon>
        <taxon>Herbihabitans</taxon>
    </lineage>
</organism>
<proteinExistence type="inferred from homology"/>
<dbReference type="Pfam" id="PF08386">
    <property type="entry name" value="Abhydrolase_4"/>
    <property type="match status" value="1"/>
</dbReference>